<dbReference type="NCBIfam" id="TIGR02937">
    <property type="entry name" value="sigma70-ECF"/>
    <property type="match status" value="1"/>
</dbReference>
<keyword evidence="4" id="KW-0804">Transcription</keyword>
<proteinExistence type="inferred from homology"/>
<accession>A0A9W6J4E2</accession>
<dbReference type="SUPFAM" id="SSF88946">
    <property type="entry name" value="Sigma2 domain of RNA polymerase sigma factors"/>
    <property type="match status" value="1"/>
</dbReference>
<keyword evidence="8" id="KW-1185">Reference proteome</keyword>
<dbReference type="SUPFAM" id="SSF88659">
    <property type="entry name" value="Sigma3 and sigma4 domains of RNA polymerase sigma factors"/>
    <property type="match status" value="1"/>
</dbReference>
<keyword evidence="2" id="KW-0805">Transcription regulation</keyword>
<dbReference type="AlphaFoldDB" id="A0A9W6J4E2"/>
<evidence type="ECO:0000256" key="1">
    <source>
        <dbReference type="ARBA" id="ARBA00010641"/>
    </source>
</evidence>
<dbReference type="Gene3D" id="1.10.10.10">
    <property type="entry name" value="Winged helix-like DNA-binding domain superfamily/Winged helix DNA-binding domain"/>
    <property type="match status" value="1"/>
</dbReference>
<feature type="domain" description="RNA polymerase sigma factor 70 region 4 type 2" evidence="6">
    <location>
        <begin position="109"/>
        <end position="161"/>
    </location>
</feature>
<dbReference type="PANTHER" id="PTHR43133:SF63">
    <property type="entry name" value="RNA POLYMERASE SIGMA FACTOR FECI-RELATED"/>
    <property type="match status" value="1"/>
</dbReference>
<dbReference type="InterPro" id="IPR014284">
    <property type="entry name" value="RNA_pol_sigma-70_dom"/>
</dbReference>
<keyword evidence="3" id="KW-0731">Sigma factor</keyword>
<evidence type="ECO:0000259" key="5">
    <source>
        <dbReference type="Pfam" id="PF04542"/>
    </source>
</evidence>
<reference evidence="7" key="2">
    <citation type="submission" date="2023-01" db="EMBL/GenBank/DDBJ databases">
        <authorList>
            <person name="Sun Q."/>
            <person name="Evtushenko L."/>
        </authorList>
    </citation>
    <scope>NUCLEOTIDE SEQUENCE</scope>
    <source>
        <strain evidence="7">VKM B-2347</strain>
    </source>
</reference>
<dbReference type="InterPro" id="IPR013249">
    <property type="entry name" value="RNA_pol_sigma70_r4_t2"/>
</dbReference>
<evidence type="ECO:0000259" key="6">
    <source>
        <dbReference type="Pfam" id="PF08281"/>
    </source>
</evidence>
<name>A0A9W6J4E2_9HYPH</name>
<sequence>MPATLTAAYLSQRRSLMGSVMRIVRDTQAAEDVAQESYLRARRAMESGPIEHIEAFLHQTARNLALDHVRRRSIRERVERPDVPASDLENIPADGPSLEETVIQRERFRCFETALAGLPERARRVWTLNRIDGWTYTQIAAHLGVSANTVFNDMKMAMGHCLDALNRNERT</sequence>
<dbReference type="Gene3D" id="1.10.1740.10">
    <property type="match status" value="1"/>
</dbReference>
<evidence type="ECO:0000313" key="8">
    <source>
        <dbReference type="Proteomes" id="UP001143372"/>
    </source>
</evidence>
<dbReference type="InterPro" id="IPR007627">
    <property type="entry name" value="RNA_pol_sigma70_r2"/>
</dbReference>
<dbReference type="GO" id="GO:0016987">
    <property type="term" value="F:sigma factor activity"/>
    <property type="evidence" value="ECO:0007669"/>
    <property type="project" value="UniProtKB-KW"/>
</dbReference>
<dbReference type="Pfam" id="PF04542">
    <property type="entry name" value="Sigma70_r2"/>
    <property type="match status" value="1"/>
</dbReference>
<dbReference type="PANTHER" id="PTHR43133">
    <property type="entry name" value="RNA POLYMERASE ECF-TYPE SIGMA FACTO"/>
    <property type="match status" value="1"/>
</dbReference>
<feature type="domain" description="RNA polymerase sigma-70 region 2" evidence="5">
    <location>
        <begin position="13"/>
        <end position="73"/>
    </location>
</feature>
<comment type="caution">
    <text evidence="7">The sequence shown here is derived from an EMBL/GenBank/DDBJ whole genome shotgun (WGS) entry which is preliminary data.</text>
</comment>
<protein>
    <submittedName>
        <fullName evidence="7">DNA-directed RNA polymerase sigma-70 factor</fullName>
    </submittedName>
</protein>
<dbReference type="GO" id="GO:0000428">
    <property type="term" value="C:DNA-directed RNA polymerase complex"/>
    <property type="evidence" value="ECO:0007669"/>
    <property type="project" value="UniProtKB-KW"/>
</dbReference>
<dbReference type="Pfam" id="PF08281">
    <property type="entry name" value="Sigma70_r4_2"/>
    <property type="match status" value="1"/>
</dbReference>
<dbReference type="GO" id="GO:0003677">
    <property type="term" value="F:DNA binding"/>
    <property type="evidence" value="ECO:0007669"/>
    <property type="project" value="InterPro"/>
</dbReference>
<dbReference type="RefSeq" id="WP_271169306.1">
    <property type="nucleotide sequence ID" value="NZ_BSFI01000019.1"/>
</dbReference>
<dbReference type="InterPro" id="IPR013324">
    <property type="entry name" value="RNA_pol_sigma_r3/r4-like"/>
</dbReference>
<evidence type="ECO:0000256" key="2">
    <source>
        <dbReference type="ARBA" id="ARBA00023015"/>
    </source>
</evidence>
<dbReference type="Proteomes" id="UP001143372">
    <property type="component" value="Unassembled WGS sequence"/>
</dbReference>
<evidence type="ECO:0000256" key="3">
    <source>
        <dbReference type="ARBA" id="ARBA00023082"/>
    </source>
</evidence>
<organism evidence="7 8">
    <name type="scientific">Hansschlegelia plantiphila</name>
    <dbReference type="NCBI Taxonomy" id="374655"/>
    <lineage>
        <taxon>Bacteria</taxon>
        <taxon>Pseudomonadati</taxon>
        <taxon>Pseudomonadota</taxon>
        <taxon>Alphaproteobacteria</taxon>
        <taxon>Hyphomicrobiales</taxon>
        <taxon>Methylopilaceae</taxon>
        <taxon>Hansschlegelia</taxon>
    </lineage>
</organism>
<dbReference type="InterPro" id="IPR013325">
    <property type="entry name" value="RNA_pol_sigma_r2"/>
</dbReference>
<reference evidence="7" key="1">
    <citation type="journal article" date="2014" name="Int. J. Syst. Evol. Microbiol.">
        <title>Complete genome sequence of Corynebacterium casei LMG S-19264T (=DSM 44701T), isolated from a smear-ripened cheese.</title>
        <authorList>
            <consortium name="US DOE Joint Genome Institute (JGI-PGF)"/>
            <person name="Walter F."/>
            <person name="Albersmeier A."/>
            <person name="Kalinowski J."/>
            <person name="Ruckert C."/>
        </authorList>
    </citation>
    <scope>NUCLEOTIDE SEQUENCE</scope>
    <source>
        <strain evidence="7">VKM B-2347</strain>
    </source>
</reference>
<dbReference type="InterPro" id="IPR036388">
    <property type="entry name" value="WH-like_DNA-bd_sf"/>
</dbReference>
<dbReference type="InterPro" id="IPR039425">
    <property type="entry name" value="RNA_pol_sigma-70-like"/>
</dbReference>
<evidence type="ECO:0000313" key="7">
    <source>
        <dbReference type="EMBL" id="GLK69068.1"/>
    </source>
</evidence>
<dbReference type="EMBL" id="BSFI01000019">
    <property type="protein sequence ID" value="GLK69068.1"/>
    <property type="molecule type" value="Genomic_DNA"/>
</dbReference>
<keyword evidence="7" id="KW-0240">DNA-directed RNA polymerase</keyword>
<gene>
    <name evidence="7" type="ORF">GCM10008179_27060</name>
</gene>
<dbReference type="GO" id="GO:0006352">
    <property type="term" value="P:DNA-templated transcription initiation"/>
    <property type="evidence" value="ECO:0007669"/>
    <property type="project" value="InterPro"/>
</dbReference>
<evidence type="ECO:0000256" key="4">
    <source>
        <dbReference type="ARBA" id="ARBA00023163"/>
    </source>
</evidence>
<comment type="similarity">
    <text evidence="1">Belongs to the sigma-70 factor family. ECF subfamily.</text>
</comment>